<accession>K6WWM9</accession>
<feature type="region of interest" description="Disordered" evidence="1">
    <location>
        <begin position="484"/>
        <end position="551"/>
    </location>
</feature>
<protein>
    <recommendedName>
        <fullName evidence="4">GH26 domain-containing protein</fullName>
    </recommendedName>
</protein>
<sequence>MVATGDEAMRAAGHDPVGEQPQDGRYEDAEATTPMEPTAPLEPMASRDSKPATAGAIDASSTDGPGHTVRGDADNSGAWVEADQAAVFDKVLGASGAHGRDRLPEHTGEQPRAGREGDTADVPAVAAPQPTVAAREHADGGGTSATLREADASDGLAVMAPWWARHNDEPTPEWAAPGSTALVSERPDPAEDGQEPQDRQEPGDRITSGRGPGTGDDPDAGGRKGARDDAGSGTKESLERNTDGEDRGARSAGSTTRERSRESFQTQESGEMPAPDSAPESPLLALVERLFGSGDRSGRATSPDPDRGRDQGPERGDAGPGNKDASEDDAEQTDGSARRAERDESESRRGNDDGGSRPARPQPARTDTPTRGADDRRSDRQRAPEPSRSGSEPNDEPRTRTDSDTPGNEGGTATPDRGNSGKNNSGKNADADVRADGPASGVADSTAESWAVGDAGRHGLTLQPIQALDLLSRMLEGPSGLLRQAHAQAHQQQQAQQQQNDGPDRSPAEAPTAQAPAANSQTRTREDRTAAPTTPASIDSAGPEARAASPRDAEIVAGAGERRGMVPVRPVLLRQAQVAGPNRPAPAAPQARLAPPSGPGAATAAAYPDVPQRARTTWSSGVHLADVDEAAVRRAARLARETGRAFDVVAARLPAGTWSDIERPTQALSALAQVPGRKVLSVSLLPDAGGSLAACEKGRYHGYWRGFAGEVAKHGLAKAIIDLRPDAAGVAEADPAGHAACYRRVVASLRSQLPQVQTQWTVPRGARPGQDPRLAWPGAGVVSVVGVDAVDSGDDWGRAINGEFGLNWWADFARQQGRRVALAQWGPFPGSAASAANAPYIQNMHDWFVRAQARKELAYEAFTAPEQELGSAVAAYRELFLR</sequence>
<dbReference type="EMBL" id="BAHD01000115">
    <property type="protein sequence ID" value="GAB98236.1"/>
    <property type="molecule type" value="Genomic_DNA"/>
</dbReference>
<feature type="compositionally biased region" description="Basic and acidic residues" evidence="1">
    <location>
        <begin position="372"/>
        <end position="385"/>
    </location>
</feature>
<feature type="compositionally biased region" description="Basic and acidic residues" evidence="1">
    <location>
        <begin position="220"/>
        <end position="249"/>
    </location>
</feature>
<feature type="region of interest" description="Disordered" evidence="1">
    <location>
        <begin position="578"/>
        <end position="607"/>
    </location>
</feature>
<feature type="compositionally biased region" description="Low complexity" evidence="1">
    <location>
        <begin position="508"/>
        <end position="518"/>
    </location>
</feature>
<dbReference type="Gene3D" id="3.20.20.80">
    <property type="entry name" value="Glycosidases"/>
    <property type="match status" value="1"/>
</dbReference>
<reference evidence="2 3" key="1">
    <citation type="submission" date="2012-08" db="EMBL/GenBank/DDBJ databases">
        <title>Whole genome shotgun sequence of Kineosphaera limosa NBRC 100340.</title>
        <authorList>
            <person name="Yoshida I."/>
            <person name="Isaki S."/>
            <person name="Hosoyama A."/>
            <person name="Tsuchikane K."/>
            <person name="Katsumata H."/>
            <person name="Ando Y."/>
            <person name="Ohji S."/>
            <person name="Hamada M."/>
            <person name="Tamura T."/>
            <person name="Yamazoe A."/>
            <person name="Yamazaki S."/>
            <person name="Fujita N."/>
        </authorList>
    </citation>
    <scope>NUCLEOTIDE SEQUENCE [LARGE SCALE GENOMIC DNA]</scope>
    <source>
        <strain evidence="2 3">NBRC 100340</strain>
    </source>
</reference>
<feature type="region of interest" description="Disordered" evidence="1">
    <location>
        <begin position="91"/>
        <end position="448"/>
    </location>
</feature>
<dbReference type="AlphaFoldDB" id="K6WWM9"/>
<feature type="compositionally biased region" description="Low complexity" evidence="1">
    <location>
        <begin position="418"/>
        <end position="428"/>
    </location>
</feature>
<keyword evidence="3" id="KW-1185">Reference proteome</keyword>
<dbReference type="Proteomes" id="UP000008366">
    <property type="component" value="Unassembled WGS sequence"/>
</dbReference>
<feature type="compositionally biased region" description="Basic and acidic residues" evidence="1">
    <location>
        <begin position="336"/>
        <end position="355"/>
    </location>
</feature>
<dbReference type="SUPFAM" id="SSF51445">
    <property type="entry name" value="(Trans)glycosidases"/>
    <property type="match status" value="1"/>
</dbReference>
<organism evidence="2 3">
    <name type="scientific">Kineosphaera limosa NBRC 100340</name>
    <dbReference type="NCBI Taxonomy" id="1184609"/>
    <lineage>
        <taxon>Bacteria</taxon>
        <taxon>Bacillati</taxon>
        <taxon>Actinomycetota</taxon>
        <taxon>Actinomycetes</taxon>
        <taxon>Micrococcales</taxon>
        <taxon>Dermatophilaceae</taxon>
        <taxon>Kineosphaera</taxon>
    </lineage>
</organism>
<proteinExistence type="predicted"/>
<feature type="compositionally biased region" description="Basic and acidic residues" evidence="1">
    <location>
        <begin position="7"/>
        <end position="28"/>
    </location>
</feature>
<feature type="compositionally biased region" description="Basic and acidic residues" evidence="1">
    <location>
        <begin position="304"/>
        <end position="317"/>
    </location>
</feature>
<evidence type="ECO:0000313" key="3">
    <source>
        <dbReference type="Proteomes" id="UP000008366"/>
    </source>
</evidence>
<evidence type="ECO:0008006" key="4">
    <source>
        <dbReference type="Google" id="ProtNLM"/>
    </source>
</evidence>
<gene>
    <name evidence="2" type="ORF">KILIM_115_00020</name>
</gene>
<feature type="compositionally biased region" description="Low complexity" evidence="1">
    <location>
        <begin position="120"/>
        <end position="133"/>
    </location>
</feature>
<evidence type="ECO:0000256" key="1">
    <source>
        <dbReference type="SAM" id="MobiDB-lite"/>
    </source>
</evidence>
<dbReference type="eggNOG" id="COG4124">
    <property type="taxonomic scope" value="Bacteria"/>
</dbReference>
<evidence type="ECO:0000313" key="2">
    <source>
        <dbReference type="EMBL" id="GAB98236.1"/>
    </source>
</evidence>
<feature type="compositionally biased region" description="Low complexity" evidence="1">
    <location>
        <begin position="484"/>
        <end position="499"/>
    </location>
</feature>
<comment type="caution">
    <text evidence="2">The sequence shown here is derived from an EMBL/GenBank/DDBJ whole genome shotgun (WGS) entry which is preliminary data.</text>
</comment>
<name>K6WWM9_9MICO</name>
<feature type="compositionally biased region" description="Basic and acidic residues" evidence="1">
    <location>
        <begin position="98"/>
        <end position="118"/>
    </location>
</feature>
<feature type="compositionally biased region" description="Low complexity" evidence="1">
    <location>
        <begin position="588"/>
        <end position="607"/>
    </location>
</feature>
<feature type="region of interest" description="Disordered" evidence="1">
    <location>
        <begin position="1"/>
        <end position="77"/>
    </location>
</feature>
<dbReference type="InterPro" id="IPR017853">
    <property type="entry name" value="GH"/>
</dbReference>